<keyword evidence="1" id="KW-0812">Transmembrane</keyword>
<evidence type="ECO:0000313" key="2">
    <source>
        <dbReference type="EMBL" id="HIX06955.1"/>
    </source>
</evidence>
<evidence type="ECO:0000313" key="3">
    <source>
        <dbReference type="Proteomes" id="UP000824204"/>
    </source>
</evidence>
<name>A0A9D2AFG9_9FIRM</name>
<feature type="transmembrane region" description="Helical" evidence="1">
    <location>
        <begin position="135"/>
        <end position="155"/>
    </location>
</feature>
<reference evidence="2" key="2">
    <citation type="submission" date="2021-04" db="EMBL/GenBank/DDBJ databases">
        <authorList>
            <person name="Gilroy R."/>
        </authorList>
    </citation>
    <scope>NUCLEOTIDE SEQUENCE</scope>
    <source>
        <strain evidence="2">811</strain>
    </source>
</reference>
<feature type="transmembrane region" description="Helical" evidence="1">
    <location>
        <begin position="60"/>
        <end position="79"/>
    </location>
</feature>
<reference evidence="2" key="1">
    <citation type="journal article" date="2021" name="PeerJ">
        <title>Extensive microbial diversity within the chicken gut microbiome revealed by metagenomics and culture.</title>
        <authorList>
            <person name="Gilroy R."/>
            <person name="Ravi A."/>
            <person name="Getino M."/>
            <person name="Pursley I."/>
            <person name="Horton D.L."/>
            <person name="Alikhan N.F."/>
            <person name="Baker D."/>
            <person name="Gharbi K."/>
            <person name="Hall N."/>
            <person name="Watson M."/>
            <person name="Adriaenssens E.M."/>
            <person name="Foster-Nyarko E."/>
            <person name="Jarju S."/>
            <person name="Secka A."/>
            <person name="Antonio M."/>
            <person name="Oren A."/>
            <person name="Chaudhuri R.R."/>
            <person name="La Ragione R."/>
            <person name="Hildebrand F."/>
            <person name="Pallen M.J."/>
        </authorList>
    </citation>
    <scope>NUCLEOTIDE SEQUENCE</scope>
    <source>
        <strain evidence="2">811</strain>
    </source>
</reference>
<protein>
    <submittedName>
        <fullName evidence="2">Uncharacterized protein</fullName>
    </submittedName>
</protein>
<feature type="transmembrane region" description="Helical" evidence="1">
    <location>
        <begin position="311"/>
        <end position="333"/>
    </location>
</feature>
<keyword evidence="1" id="KW-0472">Membrane</keyword>
<dbReference type="AlphaFoldDB" id="A0A9D2AFG9"/>
<proteinExistence type="predicted"/>
<evidence type="ECO:0000256" key="1">
    <source>
        <dbReference type="SAM" id="Phobius"/>
    </source>
</evidence>
<organism evidence="2 3">
    <name type="scientific">Candidatus Borkfalkia faecipullorum</name>
    <dbReference type="NCBI Taxonomy" id="2838510"/>
    <lineage>
        <taxon>Bacteria</taxon>
        <taxon>Bacillati</taxon>
        <taxon>Bacillota</taxon>
        <taxon>Clostridia</taxon>
        <taxon>Christensenellales</taxon>
        <taxon>Christensenellaceae</taxon>
        <taxon>Candidatus Borkfalkia</taxon>
    </lineage>
</organism>
<dbReference type="Proteomes" id="UP000824204">
    <property type="component" value="Unassembled WGS sequence"/>
</dbReference>
<feature type="transmembrane region" description="Helical" evidence="1">
    <location>
        <begin position="32"/>
        <end position="53"/>
    </location>
</feature>
<dbReference type="EMBL" id="DXFX01000009">
    <property type="protein sequence ID" value="HIX06955.1"/>
    <property type="molecule type" value="Genomic_DNA"/>
</dbReference>
<feature type="transmembrane region" description="Helical" evidence="1">
    <location>
        <begin position="167"/>
        <end position="188"/>
    </location>
</feature>
<keyword evidence="1" id="KW-1133">Transmembrane helix</keyword>
<comment type="caution">
    <text evidence="2">The sequence shown here is derived from an EMBL/GenBank/DDBJ whole genome shotgun (WGS) entry which is preliminary data.</text>
</comment>
<feature type="transmembrane region" description="Helical" evidence="1">
    <location>
        <begin position="215"/>
        <end position="233"/>
    </location>
</feature>
<sequence>MKNVLTIILYPFKFLYALIDPVLRYIEMGISFILNLIIGGFVELISFIPDIFFISTGEAILAIAFGVCCGIWFDCIFIAFSGWMLFYKILFCIAITVVSYFLLYFVFEFLLDIITSAVSLVIVVIRLAIYLPSSVWMTLIKILSMILCFAVELIFFGTKLFFDWKLLIISLAILVGVGLVMSIIMLLIRQDVKVHSLGTLGEVELSDLKAFNSSIGIYIMLMAGVPVYIGRAIEYKNGGFRKRIRDYLRDSSSARKHTSGRLINANKNNLDLYIIELGRGEEDVEWVKEVESSMISEIFTAFNKVDSALHYVINVLGYILAGAFFALVCNVFIENYVAKWVLTAFAIFNSILCIVFYFIENAKK</sequence>
<feature type="transmembrane region" description="Helical" evidence="1">
    <location>
        <begin position="110"/>
        <end position="129"/>
    </location>
</feature>
<feature type="transmembrane region" description="Helical" evidence="1">
    <location>
        <begin position="85"/>
        <end position="103"/>
    </location>
</feature>
<accession>A0A9D2AFG9</accession>
<gene>
    <name evidence="2" type="ORF">H9741_00600</name>
</gene>
<feature type="transmembrane region" description="Helical" evidence="1">
    <location>
        <begin position="339"/>
        <end position="359"/>
    </location>
</feature>